<gene>
    <name evidence="6" type="ORF">CAMGR0001_1277</name>
</gene>
<dbReference type="STRING" id="824.CGRAC_0894"/>
<sequence>MKQHKFVICDYKRCIGCTTCMAACYSSAYERGKLAKSRLTVLRQAYGVMPTQCRQCDDGPCANVCPTGALRFDNNYIELHEEICIGCKMCTLACPYGAISSNAELMPSVNYAVEPKYYLEIESQAGAKSTAIKCDLCNGRENGPACVEVCPTSAIIMIDPKEGKHKLGFAIDYDAANAFAKDVLNGEISCVAKKEGGAK</sequence>
<evidence type="ECO:0000256" key="2">
    <source>
        <dbReference type="ARBA" id="ARBA00022723"/>
    </source>
</evidence>
<organism evidence="6 7">
    <name type="scientific">Campylobacter gracilis RM3268</name>
    <dbReference type="NCBI Taxonomy" id="553220"/>
    <lineage>
        <taxon>Bacteria</taxon>
        <taxon>Pseudomonadati</taxon>
        <taxon>Campylobacterota</taxon>
        <taxon>Epsilonproteobacteria</taxon>
        <taxon>Campylobacterales</taxon>
        <taxon>Campylobacteraceae</taxon>
        <taxon>Campylobacter</taxon>
    </lineage>
</organism>
<comment type="caution">
    <text evidence="6">The sequence shown here is derived from an EMBL/GenBank/DDBJ whole genome shotgun (WGS) entry which is preliminary data.</text>
</comment>
<feature type="domain" description="4Fe-4S ferredoxin-type" evidence="5">
    <location>
        <begin position="75"/>
        <end position="104"/>
    </location>
</feature>
<evidence type="ECO:0000313" key="6">
    <source>
        <dbReference type="EMBL" id="EEV16983.1"/>
    </source>
</evidence>
<accession>C8PJ78</accession>
<evidence type="ECO:0000256" key="4">
    <source>
        <dbReference type="ARBA" id="ARBA00023014"/>
    </source>
</evidence>
<dbReference type="GO" id="GO:0046872">
    <property type="term" value="F:metal ion binding"/>
    <property type="evidence" value="ECO:0007669"/>
    <property type="project" value="UniProtKB-KW"/>
</dbReference>
<dbReference type="Gene3D" id="3.30.70.20">
    <property type="match status" value="2"/>
</dbReference>
<dbReference type="SUPFAM" id="SSF54862">
    <property type="entry name" value="4Fe-4S ferredoxins"/>
    <property type="match status" value="1"/>
</dbReference>
<protein>
    <submittedName>
        <fullName evidence="6">4Fe-4S binding domain protein</fullName>
    </submittedName>
</protein>
<dbReference type="CDD" id="cd10554">
    <property type="entry name" value="HycB_like"/>
    <property type="match status" value="1"/>
</dbReference>
<reference evidence="6 7" key="1">
    <citation type="submission" date="2009-07" db="EMBL/GenBank/DDBJ databases">
        <authorList>
            <person name="Madupu R."/>
            <person name="Sebastian Y."/>
            <person name="Durkin A.S."/>
            <person name="Torralba M."/>
            <person name="Methe B."/>
            <person name="Sutton G.G."/>
            <person name="Strausberg R.L."/>
            <person name="Nelson K.E."/>
        </authorList>
    </citation>
    <scope>NUCLEOTIDE SEQUENCE [LARGE SCALE GENOMIC DNA]</scope>
    <source>
        <strain evidence="6 7">RM3268</strain>
    </source>
</reference>
<dbReference type="Proteomes" id="UP000005709">
    <property type="component" value="Unassembled WGS sequence"/>
</dbReference>
<evidence type="ECO:0000313" key="7">
    <source>
        <dbReference type="Proteomes" id="UP000005709"/>
    </source>
</evidence>
<dbReference type="InterPro" id="IPR017900">
    <property type="entry name" value="4Fe4S_Fe_S_CS"/>
</dbReference>
<dbReference type="EMBL" id="ACYG01000027">
    <property type="protein sequence ID" value="EEV16983.1"/>
    <property type="molecule type" value="Genomic_DNA"/>
</dbReference>
<evidence type="ECO:0000259" key="5">
    <source>
        <dbReference type="PROSITE" id="PS51379"/>
    </source>
</evidence>
<feature type="domain" description="4Fe-4S ferredoxin-type" evidence="5">
    <location>
        <begin position="44"/>
        <end position="74"/>
    </location>
</feature>
<dbReference type="InterPro" id="IPR017896">
    <property type="entry name" value="4Fe4S_Fe-S-bd"/>
</dbReference>
<dbReference type="RefSeq" id="WP_005871891.1">
    <property type="nucleotide sequence ID" value="NZ_ACYG01000027.1"/>
</dbReference>
<name>C8PJ78_9BACT</name>
<dbReference type="Pfam" id="PF13247">
    <property type="entry name" value="Fer4_11"/>
    <property type="match status" value="1"/>
</dbReference>
<keyword evidence="7" id="KW-1185">Reference proteome</keyword>
<dbReference type="GO" id="GO:0051539">
    <property type="term" value="F:4 iron, 4 sulfur cluster binding"/>
    <property type="evidence" value="ECO:0007669"/>
    <property type="project" value="UniProtKB-KW"/>
</dbReference>
<dbReference type="PANTHER" id="PTHR42859:SF16">
    <property type="entry name" value="FORMATE HYDROGENLYASE SUBUNIT 2-RELATED"/>
    <property type="match status" value="1"/>
</dbReference>
<dbReference type="InterPro" id="IPR050294">
    <property type="entry name" value="RnfB_subfamily"/>
</dbReference>
<evidence type="ECO:0000256" key="1">
    <source>
        <dbReference type="ARBA" id="ARBA00022485"/>
    </source>
</evidence>
<dbReference type="PROSITE" id="PS00198">
    <property type="entry name" value="4FE4S_FER_1"/>
    <property type="match status" value="1"/>
</dbReference>
<feature type="domain" description="4Fe-4S ferredoxin-type" evidence="5">
    <location>
        <begin position="128"/>
        <end position="160"/>
    </location>
</feature>
<proteinExistence type="predicted"/>
<keyword evidence="2" id="KW-0479">Metal-binding</keyword>
<dbReference type="PANTHER" id="PTHR42859">
    <property type="entry name" value="OXIDOREDUCTASE"/>
    <property type="match status" value="1"/>
</dbReference>
<feature type="domain" description="4Fe-4S ferredoxin-type" evidence="5">
    <location>
        <begin position="4"/>
        <end position="34"/>
    </location>
</feature>
<dbReference type="OrthoDB" id="9789030at2"/>
<evidence type="ECO:0000256" key="3">
    <source>
        <dbReference type="ARBA" id="ARBA00023004"/>
    </source>
</evidence>
<dbReference type="PROSITE" id="PS51379">
    <property type="entry name" value="4FE4S_FER_2"/>
    <property type="match status" value="4"/>
</dbReference>
<dbReference type="eggNOG" id="COG1142">
    <property type="taxonomic scope" value="Bacteria"/>
</dbReference>
<keyword evidence="4" id="KW-0411">Iron-sulfur</keyword>
<keyword evidence="1" id="KW-0004">4Fe-4S</keyword>
<keyword evidence="3" id="KW-0408">Iron</keyword>
<dbReference type="AlphaFoldDB" id="C8PJ78"/>